<name>A0ABV5GUP6_9FLAO</name>
<dbReference type="RefSeq" id="WP_236452753.1">
    <property type="nucleotide sequence ID" value="NZ_CBCSGE010000001.1"/>
</dbReference>
<dbReference type="EMBL" id="JBHMEY010000094">
    <property type="protein sequence ID" value="MFB9098545.1"/>
    <property type="molecule type" value="Genomic_DNA"/>
</dbReference>
<reference evidence="2 3" key="1">
    <citation type="submission" date="2024-09" db="EMBL/GenBank/DDBJ databases">
        <authorList>
            <person name="Sun Q."/>
            <person name="Mori K."/>
        </authorList>
    </citation>
    <scope>NUCLEOTIDE SEQUENCE [LARGE SCALE GENOMIC DNA]</scope>
    <source>
        <strain evidence="2 3">CECT 7955</strain>
    </source>
</reference>
<keyword evidence="1" id="KW-0732">Signal</keyword>
<keyword evidence="3" id="KW-1185">Reference proteome</keyword>
<protein>
    <submittedName>
        <fullName evidence="2">Uncharacterized protein</fullName>
    </submittedName>
</protein>
<comment type="caution">
    <text evidence="2">The sequence shown here is derived from an EMBL/GenBank/DDBJ whole genome shotgun (WGS) entry which is preliminary data.</text>
</comment>
<proteinExistence type="predicted"/>
<accession>A0ABV5GUP6</accession>
<evidence type="ECO:0000313" key="2">
    <source>
        <dbReference type="EMBL" id="MFB9098545.1"/>
    </source>
</evidence>
<organism evidence="2 3">
    <name type="scientific">Flavobacterium jumunjinense</name>
    <dbReference type="NCBI Taxonomy" id="998845"/>
    <lineage>
        <taxon>Bacteria</taxon>
        <taxon>Pseudomonadati</taxon>
        <taxon>Bacteroidota</taxon>
        <taxon>Flavobacteriia</taxon>
        <taxon>Flavobacteriales</taxon>
        <taxon>Flavobacteriaceae</taxon>
        <taxon>Flavobacterium</taxon>
    </lineage>
</organism>
<evidence type="ECO:0000256" key="1">
    <source>
        <dbReference type="SAM" id="SignalP"/>
    </source>
</evidence>
<dbReference type="Proteomes" id="UP001589607">
    <property type="component" value="Unassembled WGS sequence"/>
</dbReference>
<sequence length="407" mass="43626">MRLLYFKIIFLFSVSLTAQVGIGTTTPNASSVLDVSSSNKGVLLPRVGLVSSTDVVTVSSPIKGLIVYNKGTAGLTPAGLYRWSGTKWNAFVDESSSTLQGGTVGNSFSNTVVSIRNRPVTMSSPMGTQLLRYNGTSWVNSNDVSSQNWLLTGNTFTNNTHFLGTTDDTKMTLRSFNQSFFEFGRRQTLGLTQGYTDYTDNNQLVTYVRSAIQFEAPGASYYKPLFFVTNNGNFRLKGSAAGTDYFELGAGGTTSNDGSVEFIIGDDGEEPIVFEKFNTTASKVEMFRMQGTGLNNEVRVGLNNNGAVANSVFQTNGSVAKSIVTTSSNITLNENQYTVVFTGGTSSVGVTLPSAASAIGRTYVIRNTSGASKNISTYINESGSTLSTIPNNSVIWIQSDGSNWLSI</sequence>
<feature type="chain" id="PRO_5045257755" evidence="1">
    <location>
        <begin position="19"/>
        <end position="407"/>
    </location>
</feature>
<evidence type="ECO:0000313" key="3">
    <source>
        <dbReference type="Proteomes" id="UP001589607"/>
    </source>
</evidence>
<gene>
    <name evidence="2" type="ORF">ACFFVF_18720</name>
</gene>
<feature type="signal peptide" evidence="1">
    <location>
        <begin position="1"/>
        <end position="18"/>
    </location>
</feature>